<dbReference type="OrthoDB" id="10020152at2759"/>
<name>A0A9J7MPY2_BRAFL</name>
<dbReference type="AlphaFoldDB" id="A0A9J7MPY2"/>
<keyword evidence="2" id="KW-1185">Reference proteome</keyword>
<reference evidence="2" key="1">
    <citation type="journal article" date="2020" name="Nat. Ecol. Evol.">
        <title>Deeply conserved synteny resolves early events in vertebrate evolution.</title>
        <authorList>
            <person name="Simakov O."/>
            <person name="Marletaz F."/>
            <person name="Yue J.X."/>
            <person name="O'Connell B."/>
            <person name="Jenkins J."/>
            <person name="Brandt A."/>
            <person name="Calef R."/>
            <person name="Tung C.H."/>
            <person name="Huang T.K."/>
            <person name="Schmutz J."/>
            <person name="Satoh N."/>
            <person name="Yu J.K."/>
            <person name="Putnam N.H."/>
            <person name="Green R.E."/>
            <person name="Rokhsar D.S."/>
        </authorList>
    </citation>
    <scope>NUCLEOTIDE SEQUENCE [LARGE SCALE GENOMIC DNA]</scope>
    <source>
        <strain evidence="2">S238N-H82</strain>
    </source>
</reference>
<proteinExistence type="predicted"/>
<evidence type="ECO:0000256" key="1">
    <source>
        <dbReference type="SAM" id="MobiDB-lite"/>
    </source>
</evidence>
<feature type="region of interest" description="Disordered" evidence="1">
    <location>
        <begin position="87"/>
        <end position="173"/>
    </location>
</feature>
<gene>
    <name evidence="3" type="primary">LOC118414642</name>
</gene>
<dbReference type="KEGG" id="bfo:118414642"/>
<dbReference type="Proteomes" id="UP000001554">
    <property type="component" value="Chromosome 4"/>
</dbReference>
<feature type="region of interest" description="Disordered" evidence="1">
    <location>
        <begin position="263"/>
        <end position="287"/>
    </location>
</feature>
<sequence>MNFGEVFQWSFLEGFLFGVRRVDYGLASPPDHPQPKGDLRRSKYEVQVLPAGPPQDAPFMQQADFRKLRPSYEKELAIRNSLNKFGRKFTGDPGYKGRGVQPAKTQLPDVPKKPPPPQKPKRKTSYPSLDFKTLPELYQENLRKKEHQRKQQEKEELQKKRREKKKDSADDVIRLPQLAHAALQKMHDINKQRRSLPGSESGLKLVEARHSGAWRPPAQVYTPPWPHHIPYKDGDPLIPFEAMYPTPEFVKKERREKARTHVPYPHNQSWRPPADVRTPPWPHKVPEDKRITCPREFQHYVQYHMMPGLYSADSGMRPKVRKVKPKKVRVERPDIWSFDSQRFVYRSMHPALQI</sequence>
<evidence type="ECO:0000313" key="2">
    <source>
        <dbReference type="Proteomes" id="UP000001554"/>
    </source>
</evidence>
<evidence type="ECO:0000313" key="3">
    <source>
        <dbReference type="RefSeq" id="XP_035674719.1"/>
    </source>
</evidence>
<organism evidence="2 3">
    <name type="scientific">Branchiostoma floridae</name>
    <name type="common">Florida lancelet</name>
    <name type="synonym">Amphioxus</name>
    <dbReference type="NCBI Taxonomy" id="7739"/>
    <lineage>
        <taxon>Eukaryota</taxon>
        <taxon>Metazoa</taxon>
        <taxon>Chordata</taxon>
        <taxon>Cephalochordata</taxon>
        <taxon>Leptocardii</taxon>
        <taxon>Amphioxiformes</taxon>
        <taxon>Branchiostomatidae</taxon>
        <taxon>Branchiostoma</taxon>
    </lineage>
</organism>
<reference evidence="3" key="2">
    <citation type="submission" date="2025-08" db="UniProtKB">
        <authorList>
            <consortium name="RefSeq"/>
        </authorList>
    </citation>
    <scope>IDENTIFICATION</scope>
    <source>
        <strain evidence="3">S238N-H82</strain>
        <tissue evidence="3">Testes</tissue>
    </source>
</reference>
<dbReference type="RefSeq" id="XP_035674719.1">
    <property type="nucleotide sequence ID" value="XM_035818826.1"/>
</dbReference>
<dbReference type="GeneID" id="118414642"/>
<feature type="compositionally biased region" description="Basic and acidic residues" evidence="1">
    <location>
        <begin position="149"/>
        <end position="158"/>
    </location>
</feature>
<accession>A0A9J7MPY2</accession>
<protein>
    <submittedName>
        <fullName evidence="3">Uncharacterized protein LOC118414642 isoform X1</fullName>
    </submittedName>
</protein>